<evidence type="ECO:0000313" key="2">
    <source>
        <dbReference type="EMBL" id="MCC3803744.1"/>
    </source>
</evidence>
<dbReference type="Proteomes" id="UP000726777">
    <property type="component" value="Unassembled WGS sequence"/>
</dbReference>
<proteinExistence type="predicted"/>
<dbReference type="EMBL" id="JACVHL010000002">
    <property type="protein sequence ID" value="MCC3803744.1"/>
    <property type="molecule type" value="Genomic_DNA"/>
</dbReference>
<sequence>MIDLQLLAYIAQIKIQQLQDFIDGNQFYQFKLAFAKYLDKTGNAFFTGGLFGAFINVDQVKVCLIAALLGFIQMQIAHKLNK</sequence>
<protein>
    <submittedName>
        <fullName evidence="2">Uncharacterized protein</fullName>
    </submittedName>
</protein>
<gene>
    <name evidence="2" type="ORF">IB292_01720</name>
</gene>
<accession>A0A9Q3YG79</accession>
<keyword evidence="1" id="KW-0472">Membrane</keyword>
<dbReference type="AlphaFoldDB" id="A0A9Q3YG79"/>
<evidence type="ECO:0000256" key="1">
    <source>
        <dbReference type="SAM" id="Phobius"/>
    </source>
</evidence>
<organism evidence="2 3">
    <name type="scientific">Vibrio parahaemolyticus</name>
    <dbReference type="NCBI Taxonomy" id="670"/>
    <lineage>
        <taxon>Bacteria</taxon>
        <taxon>Pseudomonadati</taxon>
        <taxon>Pseudomonadota</taxon>
        <taxon>Gammaproteobacteria</taxon>
        <taxon>Vibrionales</taxon>
        <taxon>Vibrionaceae</taxon>
        <taxon>Vibrio</taxon>
    </lineage>
</organism>
<comment type="caution">
    <text evidence="2">The sequence shown here is derived from an EMBL/GenBank/DDBJ whole genome shotgun (WGS) entry which is preliminary data.</text>
</comment>
<feature type="transmembrane region" description="Helical" evidence="1">
    <location>
        <begin position="44"/>
        <end position="72"/>
    </location>
</feature>
<keyword evidence="1" id="KW-0812">Transmembrane</keyword>
<keyword evidence="1" id="KW-1133">Transmembrane helix</keyword>
<evidence type="ECO:0000313" key="3">
    <source>
        <dbReference type="Proteomes" id="UP000726777"/>
    </source>
</evidence>
<name>A0A9Q3YG79_VIBPH</name>
<reference evidence="2" key="1">
    <citation type="submission" date="2020-09" db="EMBL/GenBank/DDBJ databases">
        <title>Genome sequence of Vibrio parahaemolyticus isolates.</title>
        <authorList>
            <person name="Hammerl J.A."/>
            <person name="Strauch E."/>
        </authorList>
    </citation>
    <scope>NUCLEOTIDE SEQUENCE</scope>
    <source>
        <strain evidence="2">17-VB00146</strain>
    </source>
</reference>
<dbReference type="RefSeq" id="WP_228085408.1">
    <property type="nucleotide sequence ID" value="NZ_JACVHL010000002.1"/>
</dbReference>